<evidence type="ECO:0000256" key="2">
    <source>
        <dbReference type="ARBA" id="ARBA00022643"/>
    </source>
</evidence>
<dbReference type="EMBL" id="CP159373">
    <property type="protein sequence ID" value="XCN71219.1"/>
    <property type="molecule type" value="Genomic_DNA"/>
</dbReference>
<dbReference type="InterPro" id="IPR029039">
    <property type="entry name" value="Flavoprotein-like_sf"/>
</dbReference>
<reference evidence="4" key="2">
    <citation type="submission" date="2024-06" db="EMBL/GenBank/DDBJ databases">
        <authorList>
            <person name="Plum-Jensen L.E."/>
            <person name="Schramm A."/>
            <person name="Marshall I.P.G."/>
        </authorList>
    </citation>
    <scope>NUCLEOTIDE SEQUENCE</scope>
    <source>
        <strain evidence="4">Rat1</strain>
    </source>
</reference>
<dbReference type="InterPro" id="IPR051796">
    <property type="entry name" value="ISF_SsuE-like"/>
</dbReference>
<evidence type="ECO:0000259" key="3">
    <source>
        <dbReference type="Pfam" id="PF03358"/>
    </source>
</evidence>
<keyword evidence="2" id="KW-0288">FMN</keyword>
<feature type="domain" description="NADPH-dependent FMN reductase-like" evidence="3">
    <location>
        <begin position="28"/>
        <end position="114"/>
    </location>
</feature>
<dbReference type="InterPro" id="IPR005025">
    <property type="entry name" value="FMN_Rdtase-like_dom"/>
</dbReference>
<reference evidence="4" key="1">
    <citation type="journal article" date="2024" name="Syst. Appl. Microbiol.">
        <title>First single-strain enrichments of Electrothrix cable bacteria, description of E. aestuarii sp. nov. and E. rattekaaiensis sp. nov., and proposal of a cable bacteria taxonomy following the rules of the SeqCode.</title>
        <authorList>
            <person name="Plum-Jensen L.E."/>
            <person name="Schramm A."/>
            <person name="Marshall I.P.G."/>
        </authorList>
    </citation>
    <scope>NUCLEOTIDE SEQUENCE</scope>
    <source>
        <strain evidence="4">Rat1</strain>
    </source>
</reference>
<dbReference type="Pfam" id="PF03358">
    <property type="entry name" value="FMN_red"/>
    <property type="match status" value="1"/>
</dbReference>
<dbReference type="GO" id="GO:0016491">
    <property type="term" value="F:oxidoreductase activity"/>
    <property type="evidence" value="ECO:0007669"/>
    <property type="project" value="InterPro"/>
</dbReference>
<sequence>MGRELIKRNRQVVLLDGTRSEDKGLDAILLLLLEVLHRDENNIAGVEKFTLRETKIHHCIGCFNCWTRTPGICIHTDRGVDILQAILKSDIVILFTPVVFGGYSSELKKIMDRLLPTTVPFFKKAYGETHHPSRYSKLPRFITIGVCSTVQNNFARCFKILAGRNAANGNWDYAVEVVNSIHSSAQLSSQFQRLFRKADKMGPGLPRYNELALLQKNIKPTSKISRGNRKALLIVGSPKIKSPSTSSMLGVYLAERLEKYGWKVDSLTLGANLLHKKGQDDLCSAMDKADLLLIVFPLYIDALPFLLTKAFEVIYFHREKVKNKQPKNLLAIVNNGFPEPHQNAVALSICYNFAAQCGIHWAGGLPLGAGEALCGGQPLTSGFKRHRSCGWIWHPPRRHLIRALNITALSLTQGKPIPEKAVQLTARSPIPFTPFALWAWLVIQLGRLLWKKEASENGIREVDMLDKPYGRIISGS</sequence>
<dbReference type="KEGG" id="eaj:Q3M24_12950"/>
<evidence type="ECO:0000256" key="1">
    <source>
        <dbReference type="ARBA" id="ARBA00022630"/>
    </source>
</evidence>
<dbReference type="AlphaFoldDB" id="A0AAU8LPV3"/>
<dbReference type="PANTHER" id="PTHR43278">
    <property type="entry name" value="NAD(P)H-DEPENDENT FMN-CONTAINING OXIDOREDUCTASE YWQN-RELATED"/>
    <property type="match status" value="1"/>
</dbReference>
<dbReference type="PANTHER" id="PTHR43278:SF2">
    <property type="entry name" value="IRON-SULFUR FLAVOPROTEIN"/>
    <property type="match status" value="1"/>
</dbReference>
<protein>
    <submittedName>
        <fullName evidence="4">Flavodoxin family protein</fullName>
    </submittedName>
</protein>
<organism evidence="4">
    <name type="scientific">Candidatus Electrothrix aestuarii</name>
    <dbReference type="NCBI Taxonomy" id="3062594"/>
    <lineage>
        <taxon>Bacteria</taxon>
        <taxon>Pseudomonadati</taxon>
        <taxon>Thermodesulfobacteriota</taxon>
        <taxon>Desulfobulbia</taxon>
        <taxon>Desulfobulbales</taxon>
        <taxon>Desulfobulbaceae</taxon>
        <taxon>Candidatus Electrothrix</taxon>
    </lineage>
</organism>
<evidence type="ECO:0000313" key="4">
    <source>
        <dbReference type="EMBL" id="XCN71219.1"/>
    </source>
</evidence>
<proteinExistence type="predicted"/>
<keyword evidence="1" id="KW-0285">Flavoprotein</keyword>
<name>A0AAU8LPV3_9BACT</name>
<dbReference type="Gene3D" id="3.40.50.360">
    <property type="match status" value="2"/>
</dbReference>
<accession>A0AAU8LPV3</accession>
<gene>
    <name evidence="4" type="ORF">Q3M24_12950</name>
</gene>
<dbReference type="SUPFAM" id="SSF52218">
    <property type="entry name" value="Flavoproteins"/>
    <property type="match status" value="2"/>
</dbReference>